<keyword evidence="1" id="KW-0732">Signal</keyword>
<dbReference type="VEuPathDB" id="VectorBase:RPRC001651"/>
<evidence type="ECO:0000313" key="3">
    <source>
        <dbReference type="EnsemblMetazoa" id="RPRC001651-PA"/>
    </source>
</evidence>
<dbReference type="eggNOG" id="ENOG502S5PS">
    <property type="taxonomic scope" value="Eukaryota"/>
</dbReference>
<dbReference type="EMBL" id="ACPB03009476">
    <property type="status" value="NOT_ANNOTATED_CDS"/>
    <property type="molecule type" value="Genomic_DNA"/>
</dbReference>
<dbReference type="AlphaFoldDB" id="T1HC87"/>
<dbReference type="GO" id="GO:0032222">
    <property type="term" value="P:regulation of synaptic transmission, cholinergic"/>
    <property type="evidence" value="ECO:0007669"/>
    <property type="project" value="InterPro"/>
</dbReference>
<keyword evidence="4" id="KW-1185">Reference proteome</keyword>
<accession>T1HC87</accession>
<evidence type="ECO:0000256" key="1">
    <source>
        <dbReference type="ARBA" id="ARBA00022729"/>
    </source>
</evidence>
<dbReference type="Proteomes" id="UP000015103">
    <property type="component" value="Unassembled WGS sequence"/>
</dbReference>
<evidence type="ECO:0000313" key="4">
    <source>
        <dbReference type="Proteomes" id="UP000015103"/>
    </source>
</evidence>
<dbReference type="HOGENOM" id="CLU_2471860_0_0_1"/>
<keyword evidence="2" id="KW-0325">Glycoprotein</keyword>
<dbReference type="EnsemblMetazoa" id="RPRC001651-RA">
    <property type="protein sequence ID" value="RPRC001651-PA"/>
    <property type="gene ID" value="RPRC001651"/>
</dbReference>
<dbReference type="InterPro" id="IPR031424">
    <property type="entry name" value="QVR-like"/>
</dbReference>
<protein>
    <submittedName>
        <fullName evidence="3">Protein sleepless</fullName>
    </submittedName>
</protein>
<name>T1HC87_RHOPR</name>
<proteinExistence type="predicted"/>
<dbReference type="GO" id="GO:0030431">
    <property type="term" value="P:sleep"/>
    <property type="evidence" value="ECO:0007669"/>
    <property type="project" value="InterPro"/>
</dbReference>
<dbReference type="Pfam" id="PF17064">
    <property type="entry name" value="QVR"/>
    <property type="match status" value="1"/>
</dbReference>
<dbReference type="InParanoid" id="T1HC87"/>
<dbReference type="FunCoup" id="T1HC87">
    <property type="interactions" value="1"/>
</dbReference>
<reference evidence="3" key="1">
    <citation type="submission" date="2015-05" db="UniProtKB">
        <authorList>
            <consortium name="EnsemblMetazoa"/>
        </authorList>
    </citation>
    <scope>IDENTIFICATION</scope>
</reference>
<sequence length="88" mass="9867">MDRVMYCIAIIPVLIAAIIQPGLTIKCYECNSHNDSRCALETPPETMKKDCSLHTEGSKYKICRKIVQTIEYEVNGCKVLSFGTNIPN</sequence>
<organism evidence="3 4">
    <name type="scientific">Rhodnius prolixus</name>
    <name type="common">Triatomid bug</name>
    <dbReference type="NCBI Taxonomy" id="13249"/>
    <lineage>
        <taxon>Eukaryota</taxon>
        <taxon>Metazoa</taxon>
        <taxon>Ecdysozoa</taxon>
        <taxon>Arthropoda</taxon>
        <taxon>Hexapoda</taxon>
        <taxon>Insecta</taxon>
        <taxon>Pterygota</taxon>
        <taxon>Neoptera</taxon>
        <taxon>Paraneoptera</taxon>
        <taxon>Hemiptera</taxon>
        <taxon>Heteroptera</taxon>
        <taxon>Panheteroptera</taxon>
        <taxon>Cimicomorpha</taxon>
        <taxon>Reduviidae</taxon>
        <taxon>Triatominae</taxon>
        <taxon>Rhodnius</taxon>
    </lineage>
</organism>
<evidence type="ECO:0000256" key="2">
    <source>
        <dbReference type="ARBA" id="ARBA00023180"/>
    </source>
</evidence>